<sequence>MRLTYFTDYGMRVLMRMAGEPERPFTTAELASEFTVSRNHLAKVISALAAAELLVTRRGGGGGSMLARAPEDVRLGDVVAALEEGQALVECFAAGGHSCTLAPRCRLKARLAHAQAAFIDDLNTSTLADCVYRPQNA</sequence>
<comment type="caution">
    <text evidence="1">The sequence shown here is derived from an EMBL/GenBank/DDBJ whole genome shotgun (WGS) entry which is preliminary data.</text>
</comment>
<keyword evidence="2" id="KW-1185">Reference proteome</keyword>
<reference evidence="1" key="1">
    <citation type="submission" date="2022-06" db="EMBL/GenBank/DDBJ databases">
        <title>Lutimaribacter sp. EGI FJ00013, a novel bacterium isolated from a salt lake sediment enrichment.</title>
        <authorList>
            <person name="Gao L."/>
            <person name="Fang B.-Z."/>
            <person name="Li W.-J."/>
        </authorList>
    </citation>
    <scope>NUCLEOTIDE SEQUENCE</scope>
    <source>
        <strain evidence="1">EGI FJ00013</strain>
    </source>
</reference>
<accession>A0ACC5ZYZ7</accession>
<evidence type="ECO:0000313" key="1">
    <source>
        <dbReference type="EMBL" id="MCM2563325.1"/>
    </source>
</evidence>
<protein>
    <submittedName>
        <fullName evidence="1">Rrf2 family transcriptional regulator</fullName>
    </submittedName>
</protein>
<name>A0ACC5ZYZ7_9RHOB</name>
<organism evidence="1 2">
    <name type="scientific">Lutimaribacter degradans</name>
    <dbReference type="NCBI Taxonomy" id="2945989"/>
    <lineage>
        <taxon>Bacteria</taxon>
        <taxon>Pseudomonadati</taxon>
        <taxon>Pseudomonadota</taxon>
        <taxon>Alphaproteobacteria</taxon>
        <taxon>Rhodobacterales</taxon>
        <taxon>Roseobacteraceae</taxon>
        <taxon>Lutimaribacter</taxon>
    </lineage>
</organism>
<evidence type="ECO:0000313" key="2">
    <source>
        <dbReference type="Proteomes" id="UP001203036"/>
    </source>
</evidence>
<dbReference type="Proteomes" id="UP001203036">
    <property type="component" value="Unassembled WGS sequence"/>
</dbReference>
<proteinExistence type="predicted"/>
<dbReference type="EMBL" id="JAMQGO010000011">
    <property type="protein sequence ID" value="MCM2563325.1"/>
    <property type="molecule type" value="Genomic_DNA"/>
</dbReference>
<gene>
    <name evidence="1" type="ORF">M8744_14310</name>
</gene>